<keyword evidence="3" id="KW-1185">Reference proteome</keyword>
<evidence type="ECO:0000313" key="2">
    <source>
        <dbReference type="EMBL" id="KAF1845280.1"/>
    </source>
</evidence>
<feature type="region of interest" description="Disordered" evidence="1">
    <location>
        <begin position="716"/>
        <end position="918"/>
    </location>
</feature>
<feature type="region of interest" description="Disordered" evidence="1">
    <location>
        <begin position="108"/>
        <end position="267"/>
    </location>
</feature>
<feature type="compositionally biased region" description="Polar residues" evidence="1">
    <location>
        <begin position="1068"/>
        <end position="1079"/>
    </location>
</feature>
<accession>A0A9P4GGS6</accession>
<protein>
    <submittedName>
        <fullName evidence="2">Uncharacterized protein</fullName>
    </submittedName>
</protein>
<feature type="compositionally biased region" description="Basic and acidic residues" evidence="1">
    <location>
        <begin position="464"/>
        <end position="488"/>
    </location>
</feature>
<feature type="compositionally biased region" description="Low complexity" evidence="1">
    <location>
        <begin position="437"/>
        <end position="453"/>
    </location>
</feature>
<sequence length="1344" mass="146794">MSSEHDYAAPPSLPLPPPPRPRPPPAPLGLQAPQTSPLRRAFAVQPVLITTALAPPHPTSYLHGSLHTPATATSLSVPFSPLAAHSPSPYAPSPVAASPMAMRNASSVPYNPQQWTRGAPVSGHQVQHTQTSVPARLQDLTGMEASMPSPPPPYSPGQNPNMSQTLSSSPHLSSNVFPQHPPPPPPPTSTPSSARPLSGFQSRPGSLVIPQSATSVTSNPQFPPPPSRNGPGRSASRDKLSSKFSLSSFRNRNSEHSPAPSAIESLHINTSDAIQRAPVSPGLVAQRASSHYMPNAFAERRYSPDNQSPIRAPASRRAASAGVSGYETRTPIDGSPIVAPGSWNRSVPLPPPPPGPPPSNSRSQSVGPGADSSRVPNLPSAPPTRRPGQTTLTPIPPTPLGWQEEHSSTRARSPAAHGLHIDTRTQQVRPLEHHVPSSESGSVSISSGPTTTSHSNSTLYRTPLKRESSVRGIRERRSESRAARERPEPSNNPWAQDLETESTVPANLDLCTPDGGLTRRGAVTKGTPRSGGGIRSPRSGHLFDDPGSSNSTPRMDAYQKAAPITAPTPPFSPGMDILSRSAQKAAIPIPSKALPTPPLRSYGDEHDSDLTVQSGAANGSASKTSNVSNTRVEDSTVSTPRPTGRDAFAQASIERHRQFIDKEMAAESDQDRLDLFAEFIVIESRLRRDRYSAAFDAMAGDMMDLTRDLWRSYGTTGRRSATPNTQGAPALFSSARSQASVAGDSPDTRFSNSIPTTAASPASSMGNFTPRTEPASPSSASSQKARDVSWNNNYHPSLSPIPSMAMSTVADEEDSRGRSASRWWESDGGSSGVGGGRRLERSKRESKYMSLPKEARESLQWTGEDLHTPRARAGSSSQQVYGPNEYPPEKVGLHENTAQPPQPSHGYHPQSATATPDPHKLDVSRLVTLPPSYPRHHPAVNNNHPDLASIRSSLRTLSDLEDVKNTKANFTVKVQARKEQESASLSDRRAQLRYNIQDNVRNGVMSFAAAAQAEAEFEEREHQHAQEVVQYVFDTFQTEVANPLHAMFCERITRATASMEHLKGRLSSEAQKPSPNQTQEEGDENPELLEMLTLLKWLFEAREQLHKEMFELENERNDLYRDIIVLPYVQAKNEQKIKEATSFFQRDAQDRKVTFEKEILKRYEDVMTVIEQNVTRGVEAQLSAFWDIAPGLLAIVQRVPQRLYGFDVLVPSQEYSENPAYRDFPLQYLYTLLAHAGRSAYQFIESQTNLFCLLHEVKTGVMTAGSRLLETQRLLEGEDLASVDEEMKAIRADEERRLTDDLKEKVGLVESQWNEALGKGLEECKTRVEDFLTEQGGWDDSLWD</sequence>
<proteinExistence type="predicted"/>
<feature type="compositionally biased region" description="Pro residues" evidence="1">
    <location>
        <begin position="348"/>
        <end position="359"/>
    </location>
</feature>
<dbReference type="RefSeq" id="XP_040787843.1">
    <property type="nucleotide sequence ID" value="XM_040933313.1"/>
</dbReference>
<feature type="compositionally biased region" description="Low complexity" evidence="1">
    <location>
        <begin position="242"/>
        <end position="251"/>
    </location>
</feature>
<feature type="compositionally biased region" description="Polar residues" evidence="1">
    <location>
        <begin position="716"/>
        <end position="727"/>
    </location>
</feature>
<feature type="region of interest" description="Disordered" evidence="1">
    <location>
        <begin position="1061"/>
        <end position="1085"/>
    </location>
</feature>
<comment type="caution">
    <text evidence="2">The sequence shown here is derived from an EMBL/GenBank/DDBJ whole genome shotgun (WGS) entry which is preliminary data.</text>
</comment>
<feature type="region of interest" description="Disordered" evidence="1">
    <location>
        <begin position="295"/>
        <end position="555"/>
    </location>
</feature>
<organism evidence="2 3">
    <name type="scientific">Cucurbitaria berberidis CBS 394.84</name>
    <dbReference type="NCBI Taxonomy" id="1168544"/>
    <lineage>
        <taxon>Eukaryota</taxon>
        <taxon>Fungi</taxon>
        <taxon>Dikarya</taxon>
        <taxon>Ascomycota</taxon>
        <taxon>Pezizomycotina</taxon>
        <taxon>Dothideomycetes</taxon>
        <taxon>Pleosporomycetidae</taxon>
        <taxon>Pleosporales</taxon>
        <taxon>Pleosporineae</taxon>
        <taxon>Cucurbitariaceae</taxon>
        <taxon>Cucurbitaria</taxon>
    </lineage>
</organism>
<name>A0A9P4GGS6_9PLEO</name>
<evidence type="ECO:0000256" key="1">
    <source>
        <dbReference type="SAM" id="MobiDB-lite"/>
    </source>
</evidence>
<feature type="compositionally biased region" description="Basic and acidic residues" evidence="1">
    <location>
        <begin position="837"/>
        <end position="857"/>
    </location>
</feature>
<feature type="compositionally biased region" description="Pro residues" evidence="1">
    <location>
        <begin position="11"/>
        <end position="27"/>
    </location>
</feature>
<reference evidence="2" key="1">
    <citation type="submission" date="2020-01" db="EMBL/GenBank/DDBJ databases">
        <authorList>
            <consortium name="DOE Joint Genome Institute"/>
            <person name="Haridas S."/>
            <person name="Albert R."/>
            <person name="Binder M."/>
            <person name="Bloem J."/>
            <person name="Labutti K."/>
            <person name="Salamov A."/>
            <person name="Andreopoulos B."/>
            <person name="Baker S.E."/>
            <person name="Barry K."/>
            <person name="Bills G."/>
            <person name="Bluhm B.H."/>
            <person name="Cannon C."/>
            <person name="Castanera R."/>
            <person name="Culley D.E."/>
            <person name="Daum C."/>
            <person name="Ezra D."/>
            <person name="Gonzalez J.B."/>
            <person name="Henrissat B."/>
            <person name="Kuo A."/>
            <person name="Liang C."/>
            <person name="Lipzen A."/>
            <person name="Lutzoni F."/>
            <person name="Magnuson J."/>
            <person name="Mondo S."/>
            <person name="Nolan M."/>
            <person name="Ohm R."/>
            <person name="Pangilinan J."/>
            <person name="Park H.-J."/>
            <person name="Ramirez L."/>
            <person name="Alfaro M."/>
            <person name="Sun H."/>
            <person name="Tritt A."/>
            <person name="Yoshinaga Y."/>
            <person name="Zwiers L.-H."/>
            <person name="Turgeon B.G."/>
            <person name="Goodwin S.B."/>
            <person name="Spatafora J.W."/>
            <person name="Crous P.W."/>
            <person name="Grigoriev I.V."/>
        </authorList>
    </citation>
    <scope>NUCLEOTIDE SEQUENCE</scope>
    <source>
        <strain evidence="2">CBS 394.84</strain>
    </source>
</reference>
<feature type="compositionally biased region" description="Low complexity" evidence="1">
    <location>
        <begin position="755"/>
        <end position="764"/>
    </location>
</feature>
<feature type="compositionally biased region" description="Polar residues" evidence="1">
    <location>
        <begin position="199"/>
        <end position="217"/>
    </location>
</feature>
<feature type="compositionally biased region" description="Low complexity" evidence="1">
    <location>
        <begin position="163"/>
        <end position="174"/>
    </location>
</feature>
<feature type="compositionally biased region" description="Polar residues" evidence="1">
    <location>
        <begin position="124"/>
        <end position="133"/>
    </location>
</feature>
<dbReference type="Proteomes" id="UP000800039">
    <property type="component" value="Unassembled WGS sequence"/>
</dbReference>
<feature type="region of interest" description="Disordered" evidence="1">
    <location>
        <begin position="1"/>
        <end position="37"/>
    </location>
</feature>
<feature type="compositionally biased region" description="Low complexity" evidence="1">
    <location>
        <begin position="308"/>
        <end position="321"/>
    </location>
</feature>
<gene>
    <name evidence="2" type="ORF">K460DRAFT_366153</name>
</gene>
<evidence type="ECO:0000313" key="3">
    <source>
        <dbReference type="Proteomes" id="UP000800039"/>
    </source>
</evidence>
<dbReference type="EMBL" id="ML976616">
    <property type="protein sequence ID" value="KAF1845280.1"/>
    <property type="molecule type" value="Genomic_DNA"/>
</dbReference>
<feature type="region of interest" description="Disordered" evidence="1">
    <location>
        <begin position="588"/>
        <end position="646"/>
    </location>
</feature>
<dbReference type="OrthoDB" id="5367052at2759"/>
<feature type="compositionally biased region" description="Polar residues" evidence="1">
    <location>
        <begin position="610"/>
        <end position="641"/>
    </location>
</feature>
<feature type="compositionally biased region" description="Pro residues" evidence="1">
    <location>
        <begin position="179"/>
        <end position="189"/>
    </location>
</feature>
<dbReference type="GeneID" id="63850564"/>